<evidence type="ECO:0000313" key="3">
    <source>
        <dbReference type="Proteomes" id="UP001303473"/>
    </source>
</evidence>
<feature type="region of interest" description="Disordered" evidence="1">
    <location>
        <begin position="130"/>
        <end position="163"/>
    </location>
</feature>
<proteinExistence type="predicted"/>
<name>A0AAN6S9S2_9PEZI</name>
<keyword evidence="3" id="KW-1185">Reference proteome</keyword>
<gene>
    <name evidence="2" type="ORF">QBC46DRAFT_403400</name>
</gene>
<evidence type="ECO:0000313" key="2">
    <source>
        <dbReference type="EMBL" id="KAK3945724.1"/>
    </source>
</evidence>
<sequence>MPKKASSAQLAALVAARAPARTVGPRAIGTPPLRHAANTGRRASCQGPTHLSLDMSQSKTPTFDWDRVWATPIAATPTTCRPTCAISGRNPLGFSQSVPLVGFGHDTRPSHLCVTQGEYTLDDLSRGRDMFDNSAGSHEGVASPKKRKQGAGASGPATTWAPWGPNRPLPYTITCGGSENYHWDGTRDFTPLEYATLQGSSELMLKSFPWWHIRDP</sequence>
<feature type="compositionally biased region" description="Polar residues" evidence="1">
    <location>
        <begin position="46"/>
        <end position="57"/>
    </location>
</feature>
<dbReference type="Proteomes" id="UP001303473">
    <property type="component" value="Unassembled WGS sequence"/>
</dbReference>
<dbReference type="AlphaFoldDB" id="A0AAN6S9S2"/>
<dbReference type="EMBL" id="MU853754">
    <property type="protein sequence ID" value="KAK3945724.1"/>
    <property type="molecule type" value="Genomic_DNA"/>
</dbReference>
<protein>
    <submittedName>
        <fullName evidence="2">Uncharacterized protein</fullName>
    </submittedName>
</protein>
<reference evidence="3" key="1">
    <citation type="journal article" date="2023" name="Mol. Phylogenet. Evol.">
        <title>Genome-scale phylogeny and comparative genomics of the fungal order Sordariales.</title>
        <authorList>
            <person name="Hensen N."/>
            <person name="Bonometti L."/>
            <person name="Westerberg I."/>
            <person name="Brannstrom I.O."/>
            <person name="Guillou S."/>
            <person name="Cros-Aarteil S."/>
            <person name="Calhoun S."/>
            <person name="Haridas S."/>
            <person name="Kuo A."/>
            <person name="Mondo S."/>
            <person name="Pangilinan J."/>
            <person name="Riley R."/>
            <person name="LaButti K."/>
            <person name="Andreopoulos B."/>
            <person name="Lipzen A."/>
            <person name="Chen C."/>
            <person name="Yan M."/>
            <person name="Daum C."/>
            <person name="Ng V."/>
            <person name="Clum A."/>
            <person name="Steindorff A."/>
            <person name="Ohm R.A."/>
            <person name="Martin F."/>
            <person name="Silar P."/>
            <person name="Natvig D.O."/>
            <person name="Lalanne C."/>
            <person name="Gautier V."/>
            <person name="Ament-Velasquez S.L."/>
            <person name="Kruys A."/>
            <person name="Hutchinson M.I."/>
            <person name="Powell A.J."/>
            <person name="Barry K."/>
            <person name="Miller A.N."/>
            <person name="Grigoriev I.V."/>
            <person name="Debuchy R."/>
            <person name="Gladieux P."/>
            <person name="Hiltunen Thoren M."/>
            <person name="Johannesson H."/>
        </authorList>
    </citation>
    <scope>NUCLEOTIDE SEQUENCE [LARGE SCALE GENOMIC DNA]</scope>
    <source>
        <strain evidence="3">CBS 340.73</strain>
    </source>
</reference>
<accession>A0AAN6S9S2</accession>
<feature type="region of interest" description="Disordered" evidence="1">
    <location>
        <begin position="22"/>
        <end position="57"/>
    </location>
</feature>
<organism evidence="2 3">
    <name type="scientific">Diplogelasinospora grovesii</name>
    <dbReference type="NCBI Taxonomy" id="303347"/>
    <lineage>
        <taxon>Eukaryota</taxon>
        <taxon>Fungi</taxon>
        <taxon>Dikarya</taxon>
        <taxon>Ascomycota</taxon>
        <taxon>Pezizomycotina</taxon>
        <taxon>Sordariomycetes</taxon>
        <taxon>Sordariomycetidae</taxon>
        <taxon>Sordariales</taxon>
        <taxon>Diplogelasinosporaceae</taxon>
        <taxon>Diplogelasinospora</taxon>
    </lineage>
</organism>
<comment type="caution">
    <text evidence="2">The sequence shown here is derived from an EMBL/GenBank/DDBJ whole genome shotgun (WGS) entry which is preliminary data.</text>
</comment>
<evidence type="ECO:0000256" key="1">
    <source>
        <dbReference type="SAM" id="MobiDB-lite"/>
    </source>
</evidence>